<organism evidence="1 2">
    <name type="scientific">Microbacterium phage Barnstormer</name>
    <dbReference type="NCBI Taxonomy" id="3028491"/>
    <lineage>
        <taxon>Viruses</taxon>
        <taxon>Duplodnaviria</taxon>
        <taxon>Heunggongvirae</taxon>
        <taxon>Uroviricota</taxon>
        <taxon>Caudoviricetes</taxon>
        <taxon>Casidaviridae</taxon>
        <taxon>Barnstormervirus</taxon>
        <taxon>Barnstormervirus barnstormer</taxon>
    </lineage>
</organism>
<reference evidence="1 2" key="1">
    <citation type="submission" date="2023-01" db="EMBL/GenBank/DDBJ databases">
        <authorList>
            <person name="Edelman T.J."/>
            <person name="Baldwin A.R."/>
            <person name="Chauncey H.A."/>
            <person name="Connelly K.A."/>
            <person name="Daniel I."/>
            <person name="Fitzgerald E.B."/>
            <person name="McKinney B.E."/>
            <person name="Murray D.M."/>
            <person name="Parshall S."/>
            <person name="Stokes L.T."/>
            <person name="Tanaka K.N."/>
            <person name="Vinson E.C."/>
            <person name="Klevikis C."/>
            <person name="Temple L."/>
            <person name="Rinehart C.A."/>
            <person name="Garlena R.A."/>
            <person name="Russell D.A."/>
            <person name="Jacobs-Sera D."/>
            <person name="Hatfull G.F."/>
        </authorList>
    </citation>
    <scope>NUCLEOTIDE SEQUENCE [LARGE SCALE GENOMIC DNA]</scope>
</reference>
<gene>
    <name evidence="1" type="primary">74</name>
    <name evidence="1" type="ORF">SEA_BARNSTORMER_74</name>
</gene>
<proteinExistence type="predicted"/>
<protein>
    <submittedName>
        <fullName evidence="1">Uncharacterized protein</fullName>
    </submittedName>
</protein>
<evidence type="ECO:0000313" key="1">
    <source>
        <dbReference type="EMBL" id="WDS51711.1"/>
    </source>
</evidence>
<accession>A0AAF0CLA3</accession>
<dbReference type="Proteomes" id="UP001215092">
    <property type="component" value="Segment"/>
</dbReference>
<sequence length="120" mass="13223">MRATCKRDTVETSPTAPTERLAMFLSTAAQIEAYLLGLLEVFSSAAAELAKAEAAFELYTSTDYITPTFEQIIAEDYVVDPEWARLDAAVYRATVAHDEARTAYRVAYAKASRLEPLHAA</sequence>
<evidence type="ECO:0000313" key="2">
    <source>
        <dbReference type="Proteomes" id="UP001215092"/>
    </source>
</evidence>
<name>A0AAF0CLA3_9CAUD</name>
<dbReference type="EMBL" id="OQ190478">
    <property type="protein sequence ID" value="WDS51711.1"/>
    <property type="molecule type" value="Genomic_DNA"/>
</dbReference>
<keyword evidence="2" id="KW-1185">Reference proteome</keyword>